<keyword evidence="7" id="KW-1185">Reference proteome</keyword>
<organism evidence="6 7">
    <name type="scientific">Paracoccus lutimaris</name>
    <dbReference type="NCBI Taxonomy" id="1490030"/>
    <lineage>
        <taxon>Bacteria</taxon>
        <taxon>Pseudomonadati</taxon>
        <taxon>Pseudomonadota</taxon>
        <taxon>Alphaproteobacteria</taxon>
        <taxon>Rhodobacterales</taxon>
        <taxon>Paracoccaceae</taxon>
        <taxon>Paracoccus</taxon>
    </lineage>
</organism>
<protein>
    <submittedName>
        <fullName evidence="6">IclR family transcriptional regulator</fullName>
    </submittedName>
</protein>
<dbReference type="InterPro" id="IPR036388">
    <property type="entry name" value="WH-like_DNA-bd_sf"/>
</dbReference>
<dbReference type="InterPro" id="IPR050707">
    <property type="entry name" value="HTH_MetabolicPath_Reg"/>
</dbReference>
<sequence length="263" mass="28930">MRQPDDSLAETTKKYSAPALEKGLDILELLSTEEAGLSQTEIARRLDRSVSEIFRMLVVLQDRAYVALDPLTDRYALTTLLFEVAHRTPPIRRLTTLSAPIMQQLARKVNQSTHLAILSEDSVLVIGQVQSPGNNNMSVRLGAKIDLWRASSGRVILAYQPEDVLRDYFTRIPMPANLTEHEVRAELARIRATGHETRDSFVVRGIVNISVPVFDHSGHAAAALTIPHLERYGDPISFDICREAVIEAAAALSRGLGGGAAKS</sequence>
<dbReference type="InterPro" id="IPR029016">
    <property type="entry name" value="GAF-like_dom_sf"/>
</dbReference>
<comment type="caution">
    <text evidence="6">The sequence shown here is derived from an EMBL/GenBank/DDBJ whole genome shotgun (WGS) entry which is preliminary data.</text>
</comment>
<evidence type="ECO:0000313" key="6">
    <source>
        <dbReference type="EMBL" id="RCW87033.1"/>
    </source>
</evidence>
<dbReference type="Gene3D" id="1.10.10.10">
    <property type="entry name" value="Winged helix-like DNA-binding domain superfamily/Winged helix DNA-binding domain"/>
    <property type="match status" value="1"/>
</dbReference>
<dbReference type="PANTHER" id="PTHR30136">
    <property type="entry name" value="HELIX-TURN-HELIX TRANSCRIPTIONAL REGULATOR, ICLR FAMILY"/>
    <property type="match status" value="1"/>
</dbReference>
<dbReference type="PANTHER" id="PTHR30136:SF7">
    <property type="entry name" value="HTH-TYPE TRANSCRIPTIONAL REGULATOR KDGR-RELATED"/>
    <property type="match status" value="1"/>
</dbReference>
<dbReference type="InterPro" id="IPR036390">
    <property type="entry name" value="WH_DNA-bd_sf"/>
</dbReference>
<dbReference type="AlphaFoldDB" id="A0A368Z3J8"/>
<accession>A0A368Z3J8</accession>
<dbReference type="InterPro" id="IPR014757">
    <property type="entry name" value="Tscrpt_reg_IclR_C"/>
</dbReference>
<dbReference type="Pfam" id="PF01614">
    <property type="entry name" value="IclR_C"/>
    <property type="match status" value="1"/>
</dbReference>
<evidence type="ECO:0000256" key="3">
    <source>
        <dbReference type="ARBA" id="ARBA00023163"/>
    </source>
</evidence>
<dbReference type="SUPFAM" id="SSF55781">
    <property type="entry name" value="GAF domain-like"/>
    <property type="match status" value="1"/>
</dbReference>
<proteinExistence type="predicted"/>
<keyword evidence="2" id="KW-0238">DNA-binding</keyword>
<evidence type="ECO:0000313" key="7">
    <source>
        <dbReference type="Proteomes" id="UP000253345"/>
    </source>
</evidence>
<evidence type="ECO:0000259" key="4">
    <source>
        <dbReference type="PROSITE" id="PS51077"/>
    </source>
</evidence>
<name>A0A368Z3J8_9RHOB</name>
<dbReference type="Proteomes" id="UP000253345">
    <property type="component" value="Unassembled WGS sequence"/>
</dbReference>
<dbReference type="SMART" id="SM00346">
    <property type="entry name" value="HTH_ICLR"/>
    <property type="match status" value="1"/>
</dbReference>
<evidence type="ECO:0000256" key="1">
    <source>
        <dbReference type="ARBA" id="ARBA00023015"/>
    </source>
</evidence>
<keyword evidence="1" id="KW-0805">Transcription regulation</keyword>
<keyword evidence="3" id="KW-0804">Transcription</keyword>
<dbReference type="RefSeq" id="WP_181870241.1">
    <property type="nucleotide sequence ID" value="NZ_QPJL01000003.1"/>
</dbReference>
<dbReference type="EMBL" id="QPJL01000003">
    <property type="protein sequence ID" value="RCW87033.1"/>
    <property type="molecule type" value="Genomic_DNA"/>
</dbReference>
<evidence type="ECO:0000259" key="5">
    <source>
        <dbReference type="PROSITE" id="PS51078"/>
    </source>
</evidence>
<evidence type="ECO:0000256" key="2">
    <source>
        <dbReference type="ARBA" id="ARBA00023125"/>
    </source>
</evidence>
<feature type="domain" description="IclR-ED" evidence="5">
    <location>
        <begin position="80"/>
        <end position="258"/>
    </location>
</feature>
<dbReference type="GO" id="GO:0045892">
    <property type="term" value="P:negative regulation of DNA-templated transcription"/>
    <property type="evidence" value="ECO:0007669"/>
    <property type="project" value="TreeGrafter"/>
</dbReference>
<dbReference type="Pfam" id="PF09339">
    <property type="entry name" value="HTH_IclR"/>
    <property type="match status" value="1"/>
</dbReference>
<dbReference type="InterPro" id="IPR005471">
    <property type="entry name" value="Tscrpt_reg_IclR_N"/>
</dbReference>
<dbReference type="GO" id="GO:0003677">
    <property type="term" value="F:DNA binding"/>
    <property type="evidence" value="ECO:0007669"/>
    <property type="project" value="UniProtKB-KW"/>
</dbReference>
<feature type="domain" description="HTH iclR-type" evidence="4">
    <location>
        <begin position="17"/>
        <end position="79"/>
    </location>
</feature>
<dbReference type="SUPFAM" id="SSF46785">
    <property type="entry name" value="Winged helix' DNA-binding domain"/>
    <property type="match status" value="1"/>
</dbReference>
<dbReference type="PROSITE" id="PS51078">
    <property type="entry name" value="ICLR_ED"/>
    <property type="match status" value="1"/>
</dbReference>
<gene>
    <name evidence="6" type="ORF">DFP89_10337</name>
</gene>
<dbReference type="Gene3D" id="3.30.450.40">
    <property type="match status" value="1"/>
</dbReference>
<reference evidence="6 7" key="1">
    <citation type="submission" date="2018-07" db="EMBL/GenBank/DDBJ databases">
        <title>Genomic Encyclopedia of Type Strains, Phase III (KMG-III): the genomes of soil and plant-associated and newly described type strains.</title>
        <authorList>
            <person name="Whitman W."/>
        </authorList>
    </citation>
    <scope>NUCLEOTIDE SEQUENCE [LARGE SCALE GENOMIC DNA]</scope>
    <source>
        <strain evidence="6 7">CECT 8525</strain>
    </source>
</reference>
<dbReference type="PROSITE" id="PS51077">
    <property type="entry name" value="HTH_ICLR"/>
    <property type="match status" value="1"/>
</dbReference>
<dbReference type="GO" id="GO:0003700">
    <property type="term" value="F:DNA-binding transcription factor activity"/>
    <property type="evidence" value="ECO:0007669"/>
    <property type="project" value="TreeGrafter"/>
</dbReference>